<dbReference type="InterPro" id="IPR032052">
    <property type="entry name" value="Ig_4"/>
</dbReference>
<dbReference type="AlphaFoldDB" id="A0A7L2R690"/>
<sequence length="93" mass="10227">MAGGKVLGAWALLASLALATWGVRGQIYVKEFSGKVFLECVRSQGSKDITWWKDGNAVGNETQLDLSGVYEDPRGLYMCETGGKKKSLQVHYR</sequence>
<keyword evidence="5" id="KW-1185">Reference proteome</keyword>
<dbReference type="PANTHER" id="PTHR10570">
    <property type="entry name" value="T-CELL SURFACE GLYCOPROTEIN CD3 GAMMA CHAIN / DELTA CHAIN"/>
    <property type="match status" value="1"/>
</dbReference>
<feature type="non-terminal residue" evidence="4">
    <location>
        <position position="1"/>
    </location>
</feature>
<feature type="domain" description="Ig-like" evidence="3">
    <location>
        <begin position="38"/>
        <end position="89"/>
    </location>
</feature>
<dbReference type="InterPro" id="IPR007110">
    <property type="entry name" value="Ig-like_dom"/>
</dbReference>
<dbReference type="GO" id="GO:0007166">
    <property type="term" value="P:cell surface receptor signaling pathway"/>
    <property type="evidence" value="ECO:0007669"/>
    <property type="project" value="TreeGrafter"/>
</dbReference>
<reference evidence="4 5" key="1">
    <citation type="submission" date="2019-09" db="EMBL/GenBank/DDBJ databases">
        <title>Bird 10,000 Genomes (B10K) Project - Family phase.</title>
        <authorList>
            <person name="Zhang G."/>
        </authorList>
    </citation>
    <scope>NUCLEOTIDE SEQUENCE [LARGE SCALE GENOMIC DNA]</scope>
    <source>
        <strain evidence="4">B10K-DU-002-81</strain>
    </source>
</reference>
<organism evidence="4 5">
    <name type="scientific">Oxylabes madagascariensis</name>
    <name type="common">white-throated Oxylabes</name>
    <dbReference type="NCBI Taxonomy" id="98144"/>
    <lineage>
        <taxon>Eukaryota</taxon>
        <taxon>Metazoa</taxon>
        <taxon>Chordata</taxon>
        <taxon>Craniata</taxon>
        <taxon>Vertebrata</taxon>
        <taxon>Euteleostomi</taxon>
        <taxon>Archelosauria</taxon>
        <taxon>Archosauria</taxon>
        <taxon>Dinosauria</taxon>
        <taxon>Saurischia</taxon>
        <taxon>Theropoda</taxon>
        <taxon>Coelurosauria</taxon>
        <taxon>Aves</taxon>
        <taxon>Neognathae</taxon>
        <taxon>Neoaves</taxon>
        <taxon>Telluraves</taxon>
        <taxon>Australaves</taxon>
        <taxon>Passeriformes</taxon>
        <taxon>Sylvioidea</taxon>
        <taxon>Timaliidae</taxon>
        <taxon>Oxylabes</taxon>
    </lineage>
</organism>
<evidence type="ECO:0000313" key="5">
    <source>
        <dbReference type="Proteomes" id="UP000570288"/>
    </source>
</evidence>
<gene>
    <name evidence="4" type="primary">Cd3g</name>
    <name evidence="4" type="ORF">OXYMAD_R05453</name>
</gene>
<dbReference type="GO" id="GO:0009897">
    <property type="term" value="C:external side of plasma membrane"/>
    <property type="evidence" value="ECO:0007669"/>
    <property type="project" value="TreeGrafter"/>
</dbReference>
<dbReference type="InterPro" id="IPR013783">
    <property type="entry name" value="Ig-like_fold"/>
</dbReference>
<feature type="non-terminal residue" evidence="4">
    <location>
        <position position="93"/>
    </location>
</feature>
<evidence type="ECO:0000256" key="2">
    <source>
        <dbReference type="SAM" id="SignalP"/>
    </source>
</evidence>
<dbReference type="PANTHER" id="PTHR10570:SF8">
    <property type="entry name" value="T-CELL SURFACE GLYCOPROTEIN CD3 GAMMA CHAIN"/>
    <property type="match status" value="1"/>
</dbReference>
<dbReference type="GO" id="GO:0042105">
    <property type="term" value="C:alpha-beta T cell receptor complex"/>
    <property type="evidence" value="ECO:0007669"/>
    <property type="project" value="TreeGrafter"/>
</dbReference>
<evidence type="ECO:0000256" key="1">
    <source>
        <dbReference type="ARBA" id="ARBA00023319"/>
    </source>
</evidence>
<accession>A0A7L2R690</accession>
<dbReference type="GO" id="GO:0004888">
    <property type="term" value="F:transmembrane signaling receptor activity"/>
    <property type="evidence" value="ECO:0007669"/>
    <property type="project" value="TreeGrafter"/>
</dbReference>
<dbReference type="PROSITE" id="PS50835">
    <property type="entry name" value="IG_LIKE"/>
    <property type="match status" value="1"/>
</dbReference>
<dbReference type="InterPro" id="IPR036179">
    <property type="entry name" value="Ig-like_dom_sf"/>
</dbReference>
<dbReference type="Pfam" id="PF16680">
    <property type="entry name" value="Ig_4"/>
    <property type="match status" value="1"/>
</dbReference>
<evidence type="ECO:0000259" key="3">
    <source>
        <dbReference type="PROSITE" id="PS50835"/>
    </source>
</evidence>
<feature type="signal peptide" evidence="2">
    <location>
        <begin position="1"/>
        <end position="25"/>
    </location>
</feature>
<keyword evidence="1" id="KW-0393">Immunoglobulin domain</keyword>
<dbReference type="GO" id="GO:0045059">
    <property type="term" value="P:positive thymic T cell selection"/>
    <property type="evidence" value="ECO:0007669"/>
    <property type="project" value="TreeGrafter"/>
</dbReference>
<dbReference type="EMBL" id="VYZR01347721">
    <property type="protein sequence ID" value="NXS03937.1"/>
    <property type="molecule type" value="Genomic_DNA"/>
</dbReference>
<protein>
    <submittedName>
        <fullName evidence="4">CD3G protein</fullName>
    </submittedName>
</protein>
<name>A0A7L2R690_9PASS</name>
<proteinExistence type="predicted"/>
<dbReference type="OrthoDB" id="8941324at2759"/>
<dbReference type="Gene3D" id="2.60.40.10">
    <property type="entry name" value="Immunoglobulins"/>
    <property type="match status" value="1"/>
</dbReference>
<feature type="chain" id="PRO_5029488556" evidence="2">
    <location>
        <begin position="26"/>
        <end position="93"/>
    </location>
</feature>
<keyword evidence="2" id="KW-0732">Signal</keyword>
<evidence type="ECO:0000313" key="4">
    <source>
        <dbReference type="EMBL" id="NXS03937.1"/>
    </source>
</evidence>
<dbReference type="SUPFAM" id="SSF48726">
    <property type="entry name" value="Immunoglobulin"/>
    <property type="match status" value="1"/>
</dbReference>
<comment type="caution">
    <text evidence="4">The sequence shown here is derived from an EMBL/GenBank/DDBJ whole genome shotgun (WGS) entry which is preliminary data.</text>
</comment>
<dbReference type="Proteomes" id="UP000570288">
    <property type="component" value="Unassembled WGS sequence"/>
</dbReference>
<dbReference type="InterPro" id="IPR015484">
    <property type="entry name" value="CD3_esu/gsu/dsu"/>
</dbReference>